<accession>A0A7J7DE08</accession>
<evidence type="ECO:0000256" key="1">
    <source>
        <dbReference type="SAM" id="MobiDB-lite"/>
    </source>
</evidence>
<keyword evidence="4" id="KW-1185">Reference proteome</keyword>
<evidence type="ECO:0000256" key="2">
    <source>
        <dbReference type="SAM" id="Phobius"/>
    </source>
</evidence>
<sequence length="150" mass="16826">MSCWKLVMAQVVNLQLTAMKTLGMQVVRNLLVVVLLTILIVLLEQLWILKKELQIVQIYVRQVQKMGLECSKGSTIDVNYDCLNAQHKMQKPCLLVDEPIDSFMGLRFWSSDKKNLSPRAAFVRDLVTKLGTGDNSSCSSSSSSSDSKDE</sequence>
<reference evidence="3 4" key="1">
    <citation type="journal article" date="2020" name="Nat. Commun.">
        <title>Genome of Tripterygium wilfordii and identification of cytochrome P450 involved in triptolide biosynthesis.</title>
        <authorList>
            <person name="Tu L."/>
            <person name="Su P."/>
            <person name="Zhang Z."/>
            <person name="Gao L."/>
            <person name="Wang J."/>
            <person name="Hu T."/>
            <person name="Zhou J."/>
            <person name="Zhang Y."/>
            <person name="Zhao Y."/>
            <person name="Liu Y."/>
            <person name="Song Y."/>
            <person name="Tong Y."/>
            <person name="Lu Y."/>
            <person name="Yang J."/>
            <person name="Xu C."/>
            <person name="Jia M."/>
            <person name="Peters R.J."/>
            <person name="Huang L."/>
            <person name="Gao W."/>
        </authorList>
    </citation>
    <scope>NUCLEOTIDE SEQUENCE [LARGE SCALE GENOMIC DNA]</scope>
    <source>
        <strain evidence="4">cv. XIE 37</strain>
        <tissue evidence="3">Leaf</tissue>
    </source>
</reference>
<comment type="caution">
    <text evidence="3">The sequence shown here is derived from an EMBL/GenBank/DDBJ whole genome shotgun (WGS) entry which is preliminary data.</text>
</comment>
<evidence type="ECO:0000313" key="3">
    <source>
        <dbReference type="EMBL" id="KAF5744553.1"/>
    </source>
</evidence>
<feature type="region of interest" description="Disordered" evidence="1">
    <location>
        <begin position="130"/>
        <end position="150"/>
    </location>
</feature>
<keyword evidence="2" id="KW-0812">Transmembrane</keyword>
<organism evidence="3 4">
    <name type="scientific">Tripterygium wilfordii</name>
    <name type="common">Thunder God vine</name>
    <dbReference type="NCBI Taxonomy" id="458696"/>
    <lineage>
        <taxon>Eukaryota</taxon>
        <taxon>Viridiplantae</taxon>
        <taxon>Streptophyta</taxon>
        <taxon>Embryophyta</taxon>
        <taxon>Tracheophyta</taxon>
        <taxon>Spermatophyta</taxon>
        <taxon>Magnoliopsida</taxon>
        <taxon>eudicotyledons</taxon>
        <taxon>Gunneridae</taxon>
        <taxon>Pentapetalae</taxon>
        <taxon>rosids</taxon>
        <taxon>fabids</taxon>
        <taxon>Celastrales</taxon>
        <taxon>Celastraceae</taxon>
        <taxon>Tripterygium</taxon>
    </lineage>
</organism>
<feature type="compositionally biased region" description="Low complexity" evidence="1">
    <location>
        <begin position="136"/>
        <end position="150"/>
    </location>
</feature>
<feature type="transmembrane region" description="Helical" evidence="2">
    <location>
        <begin position="30"/>
        <end position="49"/>
    </location>
</feature>
<name>A0A7J7DE08_TRIWF</name>
<dbReference type="AlphaFoldDB" id="A0A7J7DE08"/>
<dbReference type="EMBL" id="JAAARO010000007">
    <property type="protein sequence ID" value="KAF5744553.1"/>
    <property type="molecule type" value="Genomic_DNA"/>
</dbReference>
<gene>
    <name evidence="3" type="ORF">HS088_TW07G00126</name>
</gene>
<proteinExistence type="predicted"/>
<keyword evidence="2" id="KW-0472">Membrane</keyword>
<protein>
    <submittedName>
        <fullName evidence="3">Uncharacterized protein</fullName>
    </submittedName>
</protein>
<evidence type="ECO:0000313" key="4">
    <source>
        <dbReference type="Proteomes" id="UP000593562"/>
    </source>
</evidence>
<keyword evidence="2" id="KW-1133">Transmembrane helix</keyword>
<dbReference type="Proteomes" id="UP000593562">
    <property type="component" value="Unassembled WGS sequence"/>
</dbReference>
<dbReference type="InParanoid" id="A0A7J7DE08"/>